<dbReference type="InterPro" id="IPR019734">
    <property type="entry name" value="TPR_rpt"/>
</dbReference>
<feature type="transmembrane region" description="Helical" evidence="6">
    <location>
        <begin position="127"/>
        <end position="147"/>
    </location>
</feature>
<feature type="repeat" description="TPR" evidence="5">
    <location>
        <begin position="495"/>
        <end position="528"/>
    </location>
</feature>
<evidence type="ECO:0000313" key="8">
    <source>
        <dbReference type="EMBL" id="MCG4961116.1"/>
    </source>
</evidence>
<feature type="transmembrane region" description="Helical" evidence="6">
    <location>
        <begin position="238"/>
        <end position="258"/>
    </location>
</feature>
<feature type="transmembrane region" description="Helical" evidence="6">
    <location>
        <begin position="368"/>
        <end position="394"/>
    </location>
</feature>
<dbReference type="PANTHER" id="PTHR37422:SF13">
    <property type="entry name" value="LIPOPOLYSACCHARIDE BIOSYNTHESIS PROTEIN PA4999-RELATED"/>
    <property type="match status" value="1"/>
</dbReference>
<dbReference type="InterPro" id="IPR051533">
    <property type="entry name" value="WaaL-like"/>
</dbReference>
<dbReference type="RefSeq" id="WP_217778813.1">
    <property type="nucleotide sequence ID" value="NZ_JAHOOV010000028.1"/>
</dbReference>
<gene>
    <name evidence="8" type="ORF">L0P03_14850</name>
</gene>
<dbReference type="GO" id="GO:0016020">
    <property type="term" value="C:membrane"/>
    <property type="evidence" value="ECO:0007669"/>
    <property type="project" value="UniProtKB-SubCell"/>
</dbReference>
<evidence type="ECO:0000256" key="4">
    <source>
        <dbReference type="ARBA" id="ARBA00023136"/>
    </source>
</evidence>
<feature type="transmembrane region" description="Helical" evidence="6">
    <location>
        <begin position="20"/>
        <end position="36"/>
    </location>
</feature>
<evidence type="ECO:0000256" key="1">
    <source>
        <dbReference type="ARBA" id="ARBA00004141"/>
    </source>
</evidence>
<dbReference type="InterPro" id="IPR007016">
    <property type="entry name" value="O-antigen_ligase-rel_domated"/>
</dbReference>
<organism evidence="8 9">
    <name type="scientific">Odoribacter splanchnicus</name>
    <dbReference type="NCBI Taxonomy" id="28118"/>
    <lineage>
        <taxon>Bacteria</taxon>
        <taxon>Pseudomonadati</taxon>
        <taxon>Bacteroidota</taxon>
        <taxon>Bacteroidia</taxon>
        <taxon>Bacteroidales</taxon>
        <taxon>Odoribacteraceae</taxon>
        <taxon>Odoribacter</taxon>
    </lineage>
</organism>
<dbReference type="PANTHER" id="PTHR37422">
    <property type="entry name" value="TEICHURONIC ACID BIOSYNTHESIS PROTEIN TUAE"/>
    <property type="match status" value="1"/>
</dbReference>
<evidence type="ECO:0000256" key="5">
    <source>
        <dbReference type="PROSITE-ProRule" id="PRU00339"/>
    </source>
</evidence>
<dbReference type="PROSITE" id="PS50005">
    <property type="entry name" value="TPR"/>
    <property type="match status" value="1"/>
</dbReference>
<keyword evidence="4 6" id="KW-0472">Membrane</keyword>
<reference evidence="8" key="1">
    <citation type="submission" date="2022-01" db="EMBL/GenBank/DDBJ databases">
        <title>Collection of gut derived symbiotic bacterial strains cultured from healthy donors.</title>
        <authorList>
            <person name="Lin H."/>
            <person name="Kohout C."/>
            <person name="Waligurski E."/>
            <person name="Pamer E.G."/>
        </authorList>
    </citation>
    <scope>NUCLEOTIDE SEQUENCE</scope>
    <source>
        <strain evidence="8">DFI.1.149</strain>
    </source>
</reference>
<feature type="transmembrane region" description="Helical" evidence="6">
    <location>
        <begin position="96"/>
        <end position="120"/>
    </location>
</feature>
<feature type="transmembrane region" description="Helical" evidence="6">
    <location>
        <begin position="406"/>
        <end position="425"/>
    </location>
</feature>
<dbReference type="Pfam" id="PF04932">
    <property type="entry name" value="Wzy_C"/>
    <property type="match status" value="1"/>
</dbReference>
<feature type="transmembrane region" description="Helical" evidence="6">
    <location>
        <begin position="167"/>
        <end position="184"/>
    </location>
</feature>
<proteinExistence type="predicted"/>
<accession>A0AAW5C7W5</accession>
<protein>
    <submittedName>
        <fullName evidence="8">O-antigen ligase family protein</fullName>
    </submittedName>
</protein>
<keyword evidence="3 6" id="KW-1133">Transmembrane helix</keyword>
<keyword evidence="5" id="KW-0802">TPR repeat</keyword>
<sequence length="581" mass="64632">MNFGKEIKRAIRTAEGRRRIFFRFFLLIVLGNVFYFPEGYADRFFTPGMLWTGIAVGVSGMLFPFVVSGRVGLPGLACVAVGILAVVVGGKSAGGFFAWQTAAWGGAMWLLFVMTGYFSAWGKPADWYGGLSFVGAVEAFAGIGQYAGIWPVYSASFPVTGTFDNPAGLAACLAICFPAALYFMASRPVGAKVWGGLSALSMGAAVVLSGSRTGMVAVGCLAATSVYRFFLGGRWPAWRVRAAFVSVGAVMLVGLYCWKKDSADGRLLVWNCSLEMLADAPLTGHGPDAFQAEYMDYQAGWLAEHPEEKWERLAGNVRHPFNEYLRIAVEYGVAGLLLVAGVIWLLWRWYRRCRPEDRPLYRSIGGAGICGLFSYPLNYPAVCVLLVLLLGVIVRGRPVCFYGGRWFKTGIGALAVAVLAVTLYWNRAEREWHRISCLSLNGRTEEVLTDYARLYPFMRENPLFLYNYGAELHVAGLWTASLSILTECVRGLNDMDVQMLLADNYSRLGEYDRAERHYRRAARMCPNRFMPLYRLVKLYGQTGRDAEARQLAGEIIVKPVKVPSFRVDRMKREMEKYLRKP</sequence>
<evidence type="ECO:0000256" key="3">
    <source>
        <dbReference type="ARBA" id="ARBA00022989"/>
    </source>
</evidence>
<feature type="transmembrane region" description="Helical" evidence="6">
    <location>
        <begin position="73"/>
        <end position="90"/>
    </location>
</feature>
<dbReference type="EMBL" id="JAKNDN010000030">
    <property type="protein sequence ID" value="MCG4961116.1"/>
    <property type="molecule type" value="Genomic_DNA"/>
</dbReference>
<feature type="transmembrane region" description="Helical" evidence="6">
    <location>
        <begin position="191"/>
        <end position="208"/>
    </location>
</feature>
<keyword evidence="8" id="KW-0436">Ligase</keyword>
<comment type="caution">
    <text evidence="8">The sequence shown here is derived from an EMBL/GenBank/DDBJ whole genome shotgun (WGS) entry which is preliminary data.</text>
</comment>
<feature type="transmembrane region" description="Helical" evidence="6">
    <location>
        <begin position="214"/>
        <end position="231"/>
    </location>
</feature>
<feature type="transmembrane region" description="Helical" evidence="6">
    <location>
        <begin position="328"/>
        <end position="347"/>
    </location>
</feature>
<evidence type="ECO:0000259" key="7">
    <source>
        <dbReference type="Pfam" id="PF04932"/>
    </source>
</evidence>
<evidence type="ECO:0000256" key="6">
    <source>
        <dbReference type="SAM" id="Phobius"/>
    </source>
</evidence>
<keyword evidence="2 6" id="KW-0812">Transmembrane</keyword>
<dbReference type="GO" id="GO:0016874">
    <property type="term" value="F:ligase activity"/>
    <property type="evidence" value="ECO:0007669"/>
    <property type="project" value="UniProtKB-KW"/>
</dbReference>
<dbReference type="AlphaFoldDB" id="A0AAW5C7W5"/>
<evidence type="ECO:0000256" key="2">
    <source>
        <dbReference type="ARBA" id="ARBA00022692"/>
    </source>
</evidence>
<feature type="domain" description="O-antigen ligase-related" evidence="7">
    <location>
        <begin position="198"/>
        <end position="339"/>
    </location>
</feature>
<comment type="subcellular location">
    <subcellularLocation>
        <location evidence="1">Membrane</location>
        <topology evidence="1">Multi-pass membrane protein</topology>
    </subcellularLocation>
</comment>
<name>A0AAW5C7W5_9BACT</name>
<feature type="transmembrane region" description="Helical" evidence="6">
    <location>
        <begin position="48"/>
        <end position="66"/>
    </location>
</feature>
<evidence type="ECO:0000313" key="9">
    <source>
        <dbReference type="Proteomes" id="UP001199750"/>
    </source>
</evidence>
<dbReference type="Proteomes" id="UP001199750">
    <property type="component" value="Unassembled WGS sequence"/>
</dbReference>